<gene>
    <name evidence="2" type="ORF">SAMN05216297_11770</name>
</gene>
<keyword evidence="1" id="KW-0732">Signal</keyword>
<dbReference type="STRING" id="739143.SAMN05216297_11770"/>
<feature type="signal peptide" evidence="1">
    <location>
        <begin position="1"/>
        <end position="22"/>
    </location>
</feature>
<keyword evidence="3" id="KW-1185">Reference proteome</keyword>
<dbReference type="OrthoDB" id="1008224at2"/>
<feature type="chain" id="PRO_5011526539" description="Outer membrane protein beta-barrel domain-containing protein" evidence="1">
    <location>
        <begin position="23"/>
        <end position="277"/>
    </location>
</feature>
<name>A0A1I1WY13_9FLAO</name>
<dbReference type="AlphaFoldDB" id="A0A1I1WY13"/>
<dbReference type="RefSeq" id="WP_091498517.1">
    <property type="nucleotide sequence ID" value="NZ_FOMH01000017.1"/>
</dbReference>
<organism evidence="2 3">
    <name type="scientific">Flavobacterium phragmitis</name>
    <dbReference type="NCBI Taxonomy" id="739143"/>
    <lineage>
        <taxon>Bacteria</taxon>
        <taxon>Pseudomonadati</taxon>
        <taxon>Bacteroidota</taxon>
        <taxon>Flavobacteriia</taxon>
        <taxon>Flavobacteriales</taxon>
        <taxon>Flavobacteriaceae</taxon>
        <taxon>Flavobacterium</taxon>
    </lineage>
</organism>
<dbReference type="EMBL" id="FOMH01000017">
    <property type="protein sequence ID" value="SFD99258.1"/>
    <property type="molecule type" value="Genomic_DNA"/>
</dbReference>
<evidence type="ECO:0000313" key="3">
    <source>
        <dbReference type="Proteomes" id="UP000199672"/>
    </source>
</evidence>
<evidence type="ECO:0008006" key="4">
    <source>
        <dbReference type="Google" id="ProtNLM"/>
    </source>
</evidence>
<proteinExistence type="predicted"/>
<dbReference type="Proteomes" id="UP000199672">
    <property type="component" value="Unassembled WGS sequence"/>
</dbReference>
<sequence>MKFNSKNILGIILILFSTVANAQFYIGVQAGAGNLESNVDGTLAETKMGGAVKAGYIYSFTKNIGIGSGIEFSQYKQNLSLVSPSSTLTNYEVDASGSAFIYNVTTSNYKEKQTLHAVQIPLFLQLKTNINKGIDFNFRAGVKYFLPLSYKIKATADNVNGTAYYPDFNLTIDNLPEYGIGQESSYAASGEYETKGIFMSSFEFGFTFDIGKKNSLYVAMFLEKGSGTILDQKNNQSYVGFNPTSTNDRKANGLYSTEQNAKITPTAFGLTLGWNFK</sequence>
<reference evidence="3" key="1">
    <citation type="submission" date="2016-10" db="EMBL/GenBank/DDBJ databases">
        <authorList>
            <person name="Varghese N."/>
            <person name="Submissions S."/>
        </authorList>
    </citation>
    <scope>NUCLEOTIDE SEQUENCE [LARGE SCALE GENOMIC DNA]</scope>
    <source>
        <strain evidence="3">CGMCC 1.10370</strain>
    </source>
</reference>
<accession>A0A1I1WY13</accession>
<evidence type="ECO:0000256" key="1">
    <source>
        <dbReference type="SAM" id="SignalP"/>
    </source>
</evidence>
<evidence type="ECO:0000313" key="2">
    <source>
        <dbReference type="EMBL" id="SFD99258.1"/>
    </source>
</evidence>
<protein>
    <recommendedName>
        <fullName evidence="4">Outer membrane protein beta-barrel domain-containing protein</fullName>
    </recommendedName>
</protein>